<name>A0A9Q0YMQ9_HOLLE</name>
<organism evidence="1 2">
    <name type="scientific">Holothuria leucospilota</name>
    <name type="common">Black long sea cucumber</name>
    <name type="synonym">Mertensiothuria leucospilota</name>
    <dbReference type="NCBI Taxonomy" id="206669"/>
    <lineage>
        <taxon>Eukaryota</taxon>
        <taxon>Metazoa</taxon>
        <taxon>Echinodermata</taxon>
        <taxon>Eleutherozoa</taxon>
        <taxon>Echinozoa</taxon>
        <taxon>Holothuroidea</taxon>
        <taxon>Aspidochirotacea</taxon>
        <taxon>Aspidochirotida</taxon>
        <taxon>Holothuriidae</taxon>
        <taxon>Holothuria</taxon>
    </lineage>
</organism>
<keyword evidence="2" id="KW-1185">Reference proteome</keyword>
<dbReference type="OrthoDB" id="3065915at2759"/>
<dbReference type="Proteomes" id="UP001152320">
    <property type="component" value="Chromosome 19"/>
</dbReference>
<evidence type="ECO:0000313" key="1">
    <source>
        <dbReference type="EMBL" id="KAJ8024281.1"/>
    </source>
</evidence>
<reference evidence="1" key="1">
    <citation type="submission" date="2021-10" db="EMBL/GenBank/DDBJ databases">
        <title>Tropical sea cucumber genome reveals ecological adaptation and Cuvierian tubules defense mechanism.</title>
        <authorList>
            <person name="Chen T."/>
        </authorList>
    </citation>
    <scope>NUCLEOTIDE SEQUENCE</scope>
    <source>
        <strain evidence="1">Nanhai2018</strain>
        <tissue evidence="1">Muscle</tissue>
    </source>
</reference>
<proteinExistence type="predicted"/>
<sequence>MTHELSKPFGEGSFIPRFVAGGQKNHAYKVCSTKRGDKMTLCKIRVITLTPDLQGVINYETIARIRTSNLSERQYNADFTLEDKTKSSDRKEDEHLSSKVAFAVSESTLEGVARYIL</sequence>
<dbReference type="EMBL" id="JAIZAY010000019">
    <property type="protein sequence ID" value="KAJ8024281.1"/>
    <property type="molecule type" value="Genomic_DNA"/>
</dbReference>
<evidence type="ECO:0000313" key="2">
    <source>
        <dbReference type="Proteomes" id="UP001152320"/>
    </source>
</evidence>
<gene>
    <name evidence="1" type="ORF">HOLleu_36977</name>
</gene>
<dbReference type="AlphaFoldDB" id="A0A9Q0YMQ9"/>
<comment type="caution">
    <text evidence="1">The sequence shown here is derived from an EMBL/GenBank/DDBJ whole genome shotgun (WGS) entry which is preliminary data.</text>
</comment>
<protein>
    <submittedName>
        <fullName evidence="1">Uncharacterized protein</fullName>
    </submittedName>
</protein>
<accession>A0A9Q0YMQ9</accession>